<gene>
    <name evidence="1" type="ORF">QTG54_010171</name>
</gene>
<name>A0AAD9DAP0_9STRA</name>
<organism evidence="1 2">
    <name type="scientific">Skeletonema marinoi</name>
    <dbReference type="NCBI Taxonomy" id="267567"/>
    <lineage>
        <taxon>Eukaryota</taxon>
        <taxon>Sar</taxon>
        <taxon>Stramenopiles</taxon>
        <taxon>Ochrophyta</taxon>
        <taxon>Bacillariophyta</taxon>
        <taxon>Coscinodiscophyceae</taxon>
        <taxon>Thalassiosirophycidae</taxon>
        <taxon>Thalassiosirales</taxon>
        <taxon>Skeletonemataceae</taxon>
        <taxon>Skeletonema</taxon>
        <taxon>Skeletonema marinoi-dohrnii complex</taxon>
    </lineage>
</organism>
<evidence type="ECO:0000313" key="1">
    <source>
        <dbReference type="EMBL" id="KAK1738855.1"/>
    </source>
</evidence>
<dbReference type="Proteomes" id="UP001224775">
    <property type="component" value="Unassembled WGS sequence"/>
</dbReference>
<reference evidence="1" key="1">
    <citation type="submission" date="2023-06" db="EMBL/GenBank/DDBJ databases">
        <title>Survivors Of The Sea: Transcriptome response of Skeletonema marinoi to long-term dormancy.</title>
        <authorList>
            <person name="Pinder M.I.M."/>
            <person name="Kourtchenko O."/>
            <person name="Robertson E.K."/>
            <person name="Larsson T."/>
            <person name="Maumus F."/>
            <person name="Osuna-Cruz C.M."/>
            <person name="Vancaester E."/>
            <person name="Stenow R."/>
            <person name="Vandepoele K."/>
            <person name="Ploug H."/>
            <person name="Bruchert V."/>
            <person name="Godhe A."/>
            <person name="Topel M."/>
        </authorList>
    </citation>
    <scope>NUCLEOTIDE SEQUENCE</scope>
    <source>
        <strain evidence="1">R05AC</strain>
    </source>
</reference>
<comment type="caution">
    <text evidence="1">The sequence shown here is derived from an EMBL/GenBank/DDBJ whole genome shotgun (WGS) entry which is preliminary data.</text>
</comment>
<evidence type="ECO:0000313" key="2">
    <source>
        <dbReference type="Proteomes" id="UP001224775"/>
    </source>
</evidence>
<accession>A0AAD9DAP0</accession>
<protein>
    <submittedName>
        <fullName evidence="1">Uncharacterized protein</fullName>
    </submittedName>
</protein>
<dbReference type="AlphaFoldDB" id="A0AAD9DAP0"/>
<dbReference type="EMBL" id="JATAAI010000019">
    <property type="protein sequence ID" value="KAK1738855.1"/>
    <property type="molecule type" value="Genomic_DNA"/>
</dbReference>
<sequence>MLGFVGITVVAVKCGRNPMAHIAKSVLDAPSKYVVVVVSRKRVVIVAKQIAGFAELTIYLSVGG</sequence>
<proteinExistence type="predicted"/>
<keyword evidence="2" id="KW-1185">Reference proteome</keyword>